<dbReference type="RefSeq" id="XP_012656233.1">
    <property type="nucleotide sequence ID" value="XM_012800779.1"/>
</dbReference>
<name>W7X041_TETTS</name>
<dbReference type="GeneID" id="24442198"/>
<proteinExistence type="predicted"/>
<dbReference type="InParanoid" id="W7X041"/>
<keyword evidence="2" id="KW-1185">Reference proteome</keyword>
<organism evidence="1 2">
    <name type="scientific">Tetrahymena thermophila (strain SB210)</name>
    <dbReference type="NCBI Taxonomy" id="312017"/>
    <lineage>
        <taxon>Eukaryota</taxon>
        <taxon>Sar</taxon>
        <taxon>Alveolata</taxon>
        <taxon>Ciliophora</taxon>
        <taxon>Intramacronucleata</taxon>
        <taxon>Oligohymenophorea</taxon>
        <taxon>Hymenostomatida</taxon>
        <taxon>Tetrahymenina</taxon>
        <taxon>Tetrahymenidae</taxon>
        <taxon>Tetrahymena</taxon>
    </lineage>
</organism>
<reference evidence="2" key="1">
    <citation type="journal article" date="2006" name="PLoS Biol.">
        <title>Macronuclear genome sequence of the ciliate Tetrahymena thermophila, a model eukaryote.</title>
        <authorList>
            <person name="Eisen J.A."/>
            <person name="Coyne R.S."/>
            <person name="Wu M."/>
            <person name="Wu D."/>
            <person name="Thiagarajan M."/>
            <person name="Wortman J.R."/>
            <person name="Badger J.H."/>
            <person name="Ren Q."/>
            <person name="Amedeo P."/>
            <person name="Jones K.M."/>
            <person name="Tallon L.J."/>
            <person name="Delcher A.L."/>
            <person name="Salzberg S.L."/>
            <person name="Silva J.C."/>
            <person name="Haas B.J."/>
            <person name="Majoros W.H."/>
            <person name="Farzad M."/>
            <person name="Carlton J.M."/>
            <person name="Smith R.K. Jr."/>
            <person name="Garg J."/>
            <person name="Pearlman R.E."/>
            <person name="Karrer K.M."/>
            <person name="Sun L."/>
            <person name="Manning G."/>
            <person name="Elde N.C."/>
            <person name="Turkewitz A.P."/>
            <person name="Asai D.J."/>
            <person name="Wilkes D.E."/>
            <person name="Wang Y."/>
            <person name="Cai H."/>
            <person name="Collins K."/>
            <person name="Stewart B.A."/>
            <person name="Lee S.R."/>
            <person name="Wilamowska K."/>
            <person name="Weinberg Z."/>
            <person name="Ruzzo W.L."/>
            <person name="Wloga D."/>
            <person name="Gaertig J."/>
            <person name="Frankel J."/>
            <person name="Tsao C.-C."/>
            <person name="Gorovsky M.A."/>
            <person name="Keeling P.J."/>
            <person name="Waller R.F."/>
            <person name="Patron N.J."/>
            <person name="Cherry J.M."/>
            <person name="Stover N.A."/>
            <person name="Krieger C.J."/>
            <person name="del Toro C."/>
            <person name="Ryder H.F."/>
            <person name="Williamson S.C."/>
            <person name="Barbeau R.A."/>
            <person name="Hamilton E.P."/>
            <person name="Orias E."/>
        </authorList>
    </citation>
    <scope>NUCLEOTIDE SEQUENCE [LARGE SCALE GENOMIC DNA]</scope>
    <source>
        <strain evidence="2">SB210</strain>
    </source>
</reference>
<evidence type="ECO:0000313" key="1">
    <source>
        <dbReference type="EMBL" id="EWS71232.1"/>
    </source>
</evidence>
<dbReference type="EMBL" id="GG662268">
    <property type="protein sequence ID" value="EWS71232.1"/>
    <property type="molecule type" value="Genomic_DNA"/>
</dbReference>
<protein>
    <submittedName>
        <fullName evidence="1">Uncharacterized protein</fullName>
    </submittedName>
</protein>
<dbReference type="Proteomes" id="UP000009168">
    <property type="component" value="Unassembled WGS sequence"/>
</dbReference>
<evidence type="ECO:0000313" key="2">
    <source>
        <dbReference type="Proteomes" id="UP000009168"/>
    </source>
</evidence>
<dbReference type="AlphaFoldDB" id="W7X041"/>
<dbReference type="KEGG" id="tet:TTHERM_001344741"/>
<accession>W7X041</accession>
<sequence>MLLRYKLNRYFTLVNQEKKMKKKYEIIRLINQQLIKLTKNEKIRNHNKKNKENKSNKLKELQCFKLTFIIKNITRQNKQIAFIKYKFQQQKIKKKYQIIKNEQQIIKQKLKLKLSQNSKKNIVLIKINKQ</sequence>
<gene>
    <name evidence="1" type="ORF">TTHERM_001344741</name>
</gene>